<dbReference type="Pfam" id="PF25489">
    <property type="entry name" value="At5g54830"/>
    <property type="match status" value="1"/>
</dbReference>
<feature type="region of interest" description="Disordered" evidence="2">
    <location>
        <begin position="846"/>
        <end position="874"/>
    </location>
</feature>
<dbReference type="InterPro" id="IPR005018">
    <property type="entry name" value="DOMON_domain"/>
</dbReference>
<keyword evidence="6" id="KW-1185">Reference proteome</keyword>
<organism evidence="6 7">
    <name type="scientific">Spodoptera litura</name>
    <name type="common">Asian cotton leafworm</name>
    <dbReference type="NCBI Taxonomy" id="69820"/>
    <lineage>
        <taxon>Eukaryota</taxon>
        <taxon>Metazoa</taxon>
        <taxon>Ecdysozoa</taxon>
        <taxon>Arthropoda</taxon>
        <taxon>Hexapoda</taxon>
        <taxon>Insecta</taxon>
        <taxon>Pterygota</taxon>
        <taxon>Neoptera</taxon>
        <taxon>Endopterygota</taxon>
        <taxon>Lepidoptera</taxon>
        <taxon>Glossata</taxon>
        <taxon>Ditrysia</taxon>
        <taxon>Noctuoidea</taxon>
        <taxon>Noctuidae</taxon>
        <taxon>Amphipyrinae</taxon>
        <taxon>Spodoptera</taxon>
    </lineage>
</organism>
<dbReference type="SMART" id="SM00664">
    <property type="entry name" value="DoH"/>
    <property type="match status" value="1"/>
</dbReference>
<feature type="compositionally biased region" description="Polar residues" evidence="2">
    <location>
        <begin position="1258"/>
        <end position="1267"/>
    </location>
</feature>
<gene>
    <name evidence="7" type="primary">LOC111357021</name>
</gene>
<dbReference type="PANTHER" id="PTHR24036:SF13">
    <property type="entry name" value="PROTEIN SKELETOR, ISOFORMS D_E"/>
    <property type="match status" value="1"/>
</dbReference>
<feature type="compositionally biased region" description="Acidic residues" evidence="2">
    <location>
        <begin position="1383"/>
        <end position="1393"/>
    </location>
</feature>
<protein>
    <submittedName>
        <fullName evidence="7">Protein Skeletor, isoforms D/E isoform X1</fullName>
    </submittedName>
</protein>
<dbReference type="PANTHER" id="PTHR24036">
    <property type="entry name" value="SKELETOR-RELATED"/>
    <property type="match status" value="1"/>
</dbReference>
<accession>A0A9J7IVJ8</accession>
<feature type="compositionally biased region" description="Polar residues" evidence="2">
    <location>
        <begin position="1153"/>
        <end position="1162"/>
    </location>
</feature>
<dbReference type="SMART" id="SM00686">
    <property type="entry name" value="DM13"/>
    <property type="match status" value="2"/>
</dbReference>
<feature type="domain" description="DM13" evidence="5">
    <location>
        <begin position="23"/>
        <end position="133"/>
    </location>
</feature>
<evidence type="ECO:0000256" key="1">
    <source>
        <dbReference type="ARBA" id="ARBA00022737"/>
    </source>
</evidence>
<feature type="region of interest" description="Disordered" evidence="2">
    <location>
        <begin position="1044"/>
        <end position="1078"/>
    </location>
</feature>
<evidence type="ECO:0000259" key="4">
    <source>
        <dbReference type="PROSITE" id="PS50836"/>
    </source>
</evidence>
<dbReference type="OrthoDB" id="2448405at2759"/>
<dbReference type="Proteomes" id="UP000301870">
    <property type="component" value="Chromosome 24"/>
</dbReference>
<evidence type="ECO:0000256" key="2">
    <source>
        <dbReference type="SAM" id="MobiDB-lite"/>
    </source>
</evidence>
<dbReference type="Pfam" id="PF10517">
    <property type="entry name" value="DM13"/>
    <property type="match status" value="2"/>
</dbReference>
<dbReference type="KEGG" id="sliu:111357021"/>
<proteinExistence type="predicted"/>
<feature type="chain" id="PRO_5039948382" evidence="3">
    <location>
        <begin position="18"/>
        <end position="1462"/>
    </location>
</feature>
<evidence type="ECO:0000259" key="5">
    <source>
        <dbReference type="PROSITE" id="PS51549"/>
    </source>
</evidence>
<dbReference type="InterPro" id="IPR019545">
    <property type="entry name" value="DM13_domain"/>
</dbReference>
<keyword evidence="1" id="KW-0677">Repeat</keyword>
<dbReference type="GeneID" id="111357021"/>
<feature type="signal peptide" evidence="3">
    <location>
        <begin position="1"/>
        <end position="17"/>
    </location>
</feature>
<feature type="region of interest" description="Disordered" evidence="2">
    <location>
        <begin position="930"/>
        <end position="968"/>
    </location>
</feature>
<sequence>MTPAAAIALLLLGGACAQVRYFGKELGALSQLQHGVRGRVFAVDSRTLYLKDFHYDGEGPAAYFYVGASGSPSAGVAGAVRLRDERGGAGPLRRYAGDSITLSLPDGKTLRDYRWFAVYCDEYAVNFGDVRIQADMEYPRPAKVAPLRGVHGVSSDPVVVVDAQTLLVPNFSYDGEAPDAKFWVGRGDKPSPQGIRIPDENGKEAPLRKYDKKTIVLTLPGELTVFDIGHFAVWCEAFTVNFGHVSLPRAALANVPPSLKMLGVSPQSKLNCEVLYDELAFEVRWAVAGDSIVLQLVAKLEDGEYMAFGVSGDNQKTQMVGGDPAVAWVDKRTLKGYAEDYYLDAKSQCAGVRGSCPDERLVDNTNSIRLLNAALVNGYSIVTYQRSLKAADELDRSVLTNGSQAIIWAIGPLNSRNEVSYHPHFTKGDKLIEFGRPPVWNCPMPEEDDAPASPPSLPAPQPVQVIKANPVPPPKPVPKAVPWEIPAIQCYEPPDGVFYAQMGPTGGKQGYSAITGHVGWGISWYINGLLIPEINVIRGRKYTFVVEGGSNPDVPARYHPFYITNDPVGGYFHKTDKEKEGIEIYAGVRRTRTGELTPTGVGRLCNWTPDSSGPEADDFPSFGAYQRSLTLVCEEGNPGVVSWIPDRNTPNTVYYQCFTHRHLGWKINVLDDCDARPDESRVVQLAVPPADLRGDESVQVPVRLTPERNFLDDRRKLQKIINTKPNYDDFSRYKSDAGLTGEVYPETDKTPFKKRQEYSELPISKVQIKEVIQAVETLETKIKDDLKTNATRSQYQVHEDAQDHPFVAEQPYREDDEYFFEAGKMPENYFLPVNNQKPLTLQTVLRPTPQKPSRPVFRRPVPPEIKLRRPPYQKGNNVGYPLSLPNHHAAFGPLKKLPAKFNQNRLQTNMNRPPPMPGVTQMKTVPPQHQNKPNYNALGPKQNPGPPQFSKIPNGPVHSIVMGKPSPNNVQLPPPMPSQTLNLGQTDIIANQVVKSQIMLPPGSNDAIAQHSNVQPYLNKPGQIILGKPMDNPMPLDQQMIPTKQQGMRSPPTPAPVLYQSTSSIPSKRQEHPQQSHNEIQSSDFIGESADQSTIPPAVNTGFRPDSIVVESGFKPIIREPLMAGEDRIADFEENGNRREDTDVDEDYEDAPQSIQSSNHQYPPSDKVTETFEPMFIPSPPDHLLPTSDRTKEVFPANHAKEDRPHPVYLKNITQLEDLFSKKNVEREVSSDLMMDSDRISPHYLPPDPKLPKEHSQKLSSSSDQTFTTYDGKTVSAATLTTLTSVSEGPKAPPKLFSAKLPANYEQLLKTPQFGPFKGEIPPPVAAHINKDIQEATTVNTVNTKTTHLKLVNKDKQDELNAQGSHKVEVTEKLPRFEDIFEEEYEEDEDEADEDRKLRKRRDTKATQFEMGHIEEVQTNGHSMPKNQVDFENEKHATASAATMRLYWMTHVLWLMLTLKLV</sequence>
<feature type="domain" description="DM13" evidence="5">
    <location>
        <begin position="142"/>
        <end position="248"/>
    </location>
</feature>
<dbReference type="CTD" id="131892018"/>
<evidence type="ECO:0000313" key="6">
    <source>
        <dbReference type="Proteomes" id="UP000301870"/>
    </source>
</evidence>
<feature type="region of interest" description="Disordered" evidence="2">
    <location>
        <begin position="1133"/>
        <end position="1165"/>
    </location>
</feature>
<dbReference type="InterPro" id="IPR045266">
    <property type="entry name" value="DOH_DOMON"/>
</dbReference>
<dbReference type="RefSeq" id="XP_022827294.1">
    <property type="nucleotide sequence ID" value="XM_022971526.1"/>
</dbReference>
<feature type="region of interest" description="Disordered" evidence="2">
    <location>
        <begin position="1234"/>
        <end position="1267"/>
    </location>
</feature>
<dbReference type="PROSITE" id="PS51549">
    <property type="entry name" value="DM13"/>
    <property type="match status" value="2"/>
</dbReference>
<reference evidence="7" key="1">
    <citation type="submission" date="2025-08" db="UniProtKB">
        <authorList>
            <consortium name="RefSeq"/>
        </authorList>
    </citation>
    <scope>IDENTIFICATION</scope>
    <source>
        <strain evidence="7">Ishihara</strain>
        <tissue evidence="7">Whole body</tissue>
    </source>
</reference>
<evidence type="ECO:0000256" key="3">
    <source>
        <dbReference type="SAM" id="SignalP"/>
    </source>
</evidence>
<evidence type="ECO:0000313" key="7">
    <source>
        <dbReference type="RefSeq" id="XP_022827294.1"/>
    </source>
</evidence>
<feature type="domain" description="DOMON" evidence="4">
    <location>
        <begin position="279"/>
        <end position="411"/>
    </location>
</feature>
<keyword evidence="3" id="KW-0732">Signal</keyword>
<feature type="region of interest" description="Disordered" evidence="2">
    <location>
        <begin position="1383"/>
        <end position="1404"/>
    </location>
</feature>
<dbReference type="InterPro" id="IPR057443">
    <property type="entry name" value="At5g54830-like"/>
</dbReference>
<name>A0A9J7IVJ8_SPOLT</name>
<dbReference type="PROSITE" id="PS50836">
    <property type="entry name" value="DOMON"/>
    <property type="match status" value="1"/>
</dbReference>
<dbReference type="InterPro" id="IPR052126">
    <property type="entry name" value="Spindle_Org/Thrombomodulin"/>
</dbReference>
<dbReference type="Pfam" id="PF03351">
    <property type="entry name" value="DOMON"/>
    <property type="match status" value="1"/>
</dbReference>
<dbReference type="CDD" id="cd09631">
    <property type="entry name" value="DOMON_DOH"/>
    <property type="match status" value="1"/>
</dbReference>